<dbReference type="PANTHER" id="PTHR33164">
    <property type="entry name" value="TRANSCRIPTIONAL REGULATOR, MARR FAMILY"/>
    <property type="match status" value="1"/>
</dbReference>
<dbReference type="InterPro" id="IPR039422">
    <property type="entry name" value="MarR/SlyA-like"/>
</dbReference>
<organism evidence="3 4">
    <name type="scientific">Rhizobium metallidurans</name>
    <dbReference type="NCBI Taxonomy" id="1265931"/>
    <lineage>
        <taxon>Bacteria</taxon>
        <taxon>Pseudomonadati</taxon>
        <taxon>Pseudomonadota</taxon>
        <taxon>Alphaproteobacteria</taxon>
        <taxon>Hyphomicrobiales</taxon>
        <taxon>Rhizobiaceae</taxon>
        <taxon>Rhizobium/Agrobacterium group</taxon>
        <taxon>Rhizobium</taxon>
    </lineage>
</organism>
<name>A0A7W6CUR1_9HYPH</name>
<dbReference type="SMART" id="SM00347">
    <property type="entry name" value="HTH_MARR"/>
    <property type="match status" value="1"/>
</dbReference>
<dbReference type="EMBL" id="JACIDW010000003">
    <property type="protein sequence ID" value="MBB3964025.1"/>
    <property type="molecule type" value="Genomic_DNA"/>
</dbReference>
<keyword evidence="4" id="KW-1185">Reference proteome</keyword>
<accession>A0A7W6CUR1</accession>
<evidence type="ECO:0000259" key="2">
    <source>
        <dbReference type="PROSITE" id="PS50995"/>
    </source>
</evidence>
<dbReference type="Pfam" id="PF01047">
    <property type="entry name" value="MarR"/>
    <property type="match status" value="1"/>
</dbReference>
<evidence type="ECO:0000313" key="4">
    <source>
        <dbReference type="Proteomes" id="UP000582090"/>
    </source>
</evidence>
<dbReference type="Proteomes" id="UP000582090">
    <property type="component" value="Unassembled WGS sequence"/>
</dbReference>
<dbReference type="GO" id="GO:0003677">
    <property type="term" value="F:DNA binding"/>
    <property type="evidence" value="ECO:0007669"/>
    <property type="project" value="UniProtKB-KW"/>
</dbReference>
<dbReference type="AlphaFoldDB" id="A0A7W6CUR1"/>
<feature type="region of interest" description="Disordered" evidence="1">
    <location>
        <begin position="1"/>
        <end position="23"/>
    </location>
</feature>
<dbReference type="Gene3D" id="1.10.10.10">
    <property type="entry name" value="Winged helix-like DNA-binding domain superfamily/Winged helix DNA-binding domain"/>
    <property type="match status" value="1"/>
</dbReference>
<dbReference type="PANTHER" id="PTHR33164:SF105">
    <property type="entry name" value="TRANSCRIPTIONAL REPRESSOR PROTEIN-RELATED"/>
    <property type="match status" value="1"/>
</dbReference>
<evidence type="ECO:0000256" key="1">
    <source>
        <dbReference type="SAM" id="MobiDB-lite"/>
    </source>
</evidence>
<keyword evidence="3" id="KW-0238">DNA-binding</keyword>
<dbReference type="InterPro" id="IPR036388">
    <property type="entry name" value="WH-like_DNA-bd_sf"/>
</dbReference>
<proteinExistence type="predicted"/>
<dbReference type="PROSITE" id="PS50995">
    <property type="entry name" value="HTH_MARR_2"/>
    <property type="match status" value="1"/>
</dbReference>
<reference evidence="3 4" key="1">
    <citation type="submission" date="2020-08" db="EMBL/GenBank/DDBJ databases">
        <title>Genomic Encyclopedia of Type Strains, Phase IV (KMG-IV): sequencing the most valuable type-strain genomes for metagenomic binning, comparative biology and taxonomic classification.</title>
        <authorList>
            <person name="Goeker M."/>
        </authorList>
    </citation>
    <scope>NUCLEOTIDE SEQUENCE [LARGE SCALE GENOMIC DNA]</scope>
    <source>
        <strain evidence="3 4">DSM 26575</strain>
    </source>
</reference>
<dbReference type="InterPro" id="IPR036390">
    <property type="entry name" value="WH_DNA-bd_sf"/>
</dbReference>
<dbReference type="GO" id="GO:0006950">
    <property type="term" value="P:response to stress"/>
    <property type="evidence" value="ECO:0007669"/>
    <property type="project" value="TreeGrafter"/>
</dbReference>
<evidence type="ECO:0000313" key="3">
    <source>
        <dbReference type="EMBL" id="MBB3964025.1"/>
    </source>
</evidence>
<dbReference type="RefSeq" id="WP_246400143.1">
    <property type="nucleotide sequence ID" value="NZ_JACIDW010000003.1"/>
</dbReference>
<dbReference type="SUPFAM" id="SSF46785">
    <property type="entry name" value="Winged helix' DNA-binding domain"/>
    <property type="match status" value="1"/>
</dbReference>
<dbReference type="InterPro" id="IPR000835">
    <property type="entry name" value="HTH_MarR-typ"/>
</dbReference>
<dbReference type="GO" id="GO:0003700">
    <property type="term" value="F:DNA-binding transcription factor activity"/>
    <property type="evidence" value="ECO:0007669"/>
    <property type="project" value="InterPro"/>
</dbReference>
<sequence>MTDRQQSEDISGGEQAMAESSAPDGAWNYCSNSALKRASRQLGQLYEDVLAPSGLKITQYTLLTQIKLGRETPLKTLAEAMVMDLSALGHTLKPLQRDGLVELVADKHDRRVKRVRLTDRGNQLWSDTNGLWRDAQARFDAAFGKEASENLRRTMDLIASPGFAAAFAEARKHQD</sequence>
<feature type="domain" description="HTH marR-type" evidence="2">
    <location>
        <begin position="28"/>
        <end position="160"/>
    </location>
</feature>
<gene>
    <name evidence="3" type="ORF">GGQ67_001664</name>
</gene>
<protein>
    <submittedName>
        <fullName evidence="3">DNA-binding MarR family transcriptional regulator</fullName>
    </submittedName>
</protein>
<comment type="caution">
    <text evidence="3">The sequence shown here is derived from an EMBL/GenBank/DDBJ whole genome shotgun (WGS) entry which is preliminary data.</text>
</comment>